<reference evidence="1 2" key="2">
    <citation type="journal article" date="2022" name="Mol. Ecol. Resour.">
        <title>The genomes of chicory, endive, great burdock and yacon provide insights into Asteraceae paleo-polyploidization history and plant inulin production.</title>
        <authorList>
            <person name="Fan W."/>
            <person name="Wang S."/>
            <person name="Wang H."/>
            <person name="Wang A."/>
            <person name="Jiang F."/>
            <person name="Liu H."/>
            <person name="Zhao H."/>
            <person name="Xu D."/>
            <person name="Zhang Y."/>
        </authorList>
    </citation>
    <scope>NUCLEOTIDE SEQUENCE [LARGE SCALE GENOMIC DNA]</scope>
    <source>
        <strain evidence="2">cv. Yunnan</strain>
        <tissue evidence="1">Leaves</tissue>
    </source>
</reference>
<proteinExistence type="predicted"/>
<dbReference type="Proteomes" id="UP001056120">
    <property type="component" value="Linkage Group LG24"/>
</dbReference>
<comment type="caution">
    <text evidence="1">The sequence shown here is derived from an EMBL/GenBank/DDBJ whole genome shotgun (WGS) entry which is preliminary data.</text>
</comment>
<evidence type="ECO:0000313" key="1">
    <source>
        <dbReference type="EMBL" id="KAI3713926.1"/>
    </source>
</evidence>
<dbReference type="EMBL" id="CM042041">
    <property type="protein sequence ID" value="KAI3713926.1"/>
    <property type="molecule type" value="Genomic_DNA"/>
</dbReference>
<protein>
    <submittedName>
        <fullName evidence="1">Uncharacterized protein</fullName>
    </submittedName>
</protein>
<name>A0ACB9AW47_9ASTR</name>
<reference evidence="2" key="1">
    <citation type="journal article" date="2022" name="Mol. Ecol. Resour.">
        <title>The genomes of chicory, endive, great burdock and yacon provide insights into Asteraceae palaeo-polyploidization history and plant inulin production.</title>
        <authorList>
            <person name="Fan W."/>
            <person name="Wang S."/>
            <person name="Wang H."/>
            <person name="Wang A."/>
            <person name="Jiang F."/>
            <person name="Liu H."/>
            <person name="Zhao H."/>
            <person name="Xu D."/>
            <person name="Zhang Y."/>
        </authorList>
    </citation>
    <scope>NUCLEOTIDE SEQUENCE [LARGE SCALE GENOMIC DNA]</scope>
    <source>
        <strain evidence="2">cv. Yunnan</strain>
    </source>
</reference>
<gene>
    <name evidence="1" type="ORF">L1987_72514</name>
</gene>
<sequence>MKDIWVYVFEQVSHFKCFCFERGVFIFNLKAFKLVFGRGKIQIQTLFNIFNSPKSLNSNLLFIAPKVAVDYYNILSIFNSPSSSTISP</sequence>
<organism evidence="1 2">
    <name type="scientific">Smallanthus sonchifolius</name>
    <dbReference type="NCBI Taxonomy" id="185202"/>
    <lineage>
        <taxon>Eukaryota</taxon>
        <taxon>Viridiplantae</taxon>
        <taxon>Streptophyta</taxon>
        <taxon>Embryophyta</taxon>
        <taxon>Tracheophyta</taxon>
        <taxon>Spermatophyta</taxon>
        <taxon>Magnoliopsida</taxon>
        <taxon>eudicotyledons</taxon>
        <taxon>Gunneridae</taxon>
        <taxon>Pentapetalae</taxon>
        <taxon>asterids</taxon>
        <taxon>campanulids</taxon>
        <taxon>Asterales</taxon>
        <taxon>Asteraceae</taxon>
        <taxon>Asteroideae</taxon>
        <taxon>Heliantheae alliance</taxon>
        <taxon>Millerieae</taxon>
        <taxon>Smallanthus</taxon>
    </lineage>
</organism>
<evidence type="ECO:0000313" key="2">
    <source>
        <dbReference type="Proteomes" id="UP001056120"/>
    </source>
</evidence>
<accession>A0ACB9AW47</accession>
<keyword evidence="2" id="KW-1185">Reference proteome</keyword>